<proteinExistence type="inferred from homology"/>
<dbReference type="InterPro" id="IPR052226">
    <property type="entry name" value="UPF0332_toxin"/>
</dbReference>
<dbReference type="PANTHER" id="PTHR36565">
    <property type="entry name" value="UPF0332 PROTEIN TM_1000"/>
    <property type="match status" value="1"/>
</dbReference>
<evidence type="ECO:0000313" key="3">
    <source>
        <dbReference type="EMBL" id="OGI39629.1"/>
    </source>
</evidence>
<evidence type="ECO:0000256" key="1">
    <source>
        <dbReference type="ARBA" id="ARBA00038248"/>
    </source>
</evidence>
<dbReference type="InterPro" id="IPR007842">
    <property type="entry name" value="HEPN_dom"/>
</dbReference>
<dbReference type="STRING" id="1817756.A2140_08550"/>
<protein>
    <recommendedName>
        <fullName evidence="2">HEPN domain-containing protein</fullName>
    </recommendedName>
</protein>
<feature type="domain" description="HEPN" evidence="2">
    <location>
        <begin position="12"/>
        <end position="127"/>
    </location>
</feature>
<accession>A0A1F6T3Q8</accession>
<sequence length="134" mass="14976">MTRDEARQSIVSYWTRKADTALASARSELAAGRLDFAVNRIYYACFYAASAVLLGAGQKFVKHSGVRGALHQSLVKSGKISAAWGKVYDRIFEGRQSADYLELAEFERDQVAEMLREAEGFVSEMKRLQSADTR</sequence>
<comment type="similarity">
    <text evidence="1">Belongs to the UPF0332 family.</text>
</comment>
<gene>
    <name evidence="3" type="ORF">A2140_08550</name>
</gene>
<comment type="caution">
    <text evidence="3">The sequence shown here is derived from an EMBL/GenBank/DDBJ whole genome shotgun (WGS) entry which is preliminary data.</text>
</comment>
<evidence type="ECO:0000259" key="2">
    <source>
        <dbReference type="Pfam" id="PF05168"/>
    </source>
</evidence>
<evidence type="ECO:0000313" key="4">
    <source>
        <dbReference type="Proteomes" id="UP000178379"/>
    </source>
</evidence>
<dbReference type="AlphaFoldDB" id="A0A1F6T3Q8"/>
<organism evidence="3 4">
    <name type="scientific">Candidatus Muproteobacteria bacterium RBG_16_62_13</name>
    <dbReference type="NCBI Taxonomy" id="1817756"/>
    <lineage>
        <taxon>Bacteria</taxon>
        <taxon>Pseudomonadati</taxon>
        <taxon>Pseudomonadota</taxon>
        <taxon>Candidatus Muproteobacteria</taxon>
    </lineage>
</organism>
<reference evidence="3 4" key="1">
    <citation type="journal article" date="2016" name="Nat. Commun.">
        <title>Thousands of microbial genomes shed light on interconnected biogeochemical processes in an aquifer system.</title>
        <authorList>
            <person name="Anantharaman K."/>
            <person name="Brown C.T."/>
            <person name="Hug L.A."/>
            <person name="Sharon I."/>
            <person name="Castelle C.J."/>
            <person name="Probst A.J."/>
            <person name="Thomas B.C."/>
            <person name="Singh A."/>
            <person name="Wilkins M.J."/>
            <person name="Karaoz U."/>
            <person name="Brodie E.L."/>
            <person name="Williams K.H."/>
            <person name="Hubbard S.S."/>
            <person name="Banfield J.F."/>
        </authorList>
    </citation>
    <scope>NUCLEOTIDE SEQUENCE [LARGE SCALE GENOMIC DNA]</scope>
</reference>
<dbReference type="Pfam" id="PF05168">
    <property type="entry name" value="HEPN"/>
    <property type="match status" value="1"/>
</dbReference>
<dbReference type="Gene3D" id="1.20.120.330">
    <property type="entry name" value="Nucleotidyltransferases domain 2"/>
    <property type="match status" value="1"/>
</dbReference>
<dbReference type="EMBL" id="MFSQ01000092">
    <property type="protein sequence ID" value="OGI39629.1"/>
    <property type="molecule type" value="Genomic_DNA"/>
</dbReference>
<dbReference type="PANTHER" id="PTHR36565:SF1">
    <property type="entry name" value="UPF0332 PROTEIN TM_1000"/>
    <property type="match status" value="1"/>
</dbReference>
<dbReference type="Proteomes" id="UP000178379">
    <property type="component" value="Unassembled WGS sequence"/>
</dbReference>
<name>A0A1F6T3Q8_9PROT</name>